<dbReference type="EMBL" id="MN740455">
    <property type="protein sequence ID" value="QHU27412.1"/>
    <property type="molecule type" value="Genomic_DNA"/>
</dbReference>
<protein>
    <submittedName>
        <fullName evidence="1">Uncharacterized protein</fullName>
    </submittedName>
</protein>
<dbReference type="Gene3D" id="3.60.21.10">
    <property type="match status" value="1"/>
</dbReference>
<accession>A0A6C0LDR8</accession>
<reference evidence="1" key="1">
    <citation type="journal article" date="2020" name="Nature">
        <title>Giant virus diversity and host interactions through global metagenomics.</title>
        <authorList>
            <person name="Schulz F."/>
            <person name="Roux S."/>
            <person name="Paez-Espino D."/>
            <person name="Jungbluth S."/>
            <person name="Walsh D.A."/>
            <person name="Denef V.J."/>
            <person name="McMahon K.D."/>
            <person name="Konstantinidis K.T."/>
            <person name="Eloe-Fadrosh E.A."/>
            <person name="Kyrpides N.C."/>
            <person name="Woyke T."/>
        </authorList>
    </citation>
    <scope>NUCLEOTIDE SEQUENCE</scope>
    <source>
        <strain evidence="1">GVMAG-M-3300027763-16</strain>
    </source>
</reference>
<evidence type="ECO:0000313" key="1">
    <source>
        <dbReference type="EMBL" id="QHU27412.1"/>
    </source>
</evidence>
<dbReference type="SUPFAM" id="SSF56300">
    <property type="entry name" value="Metallo-dependent phosphatases"/>
    <property type="match status" value="1"/>
</dbReference>
<proteinExistence type="predicted"/>
<name>A0A6C0LDR8_9ZZZZ</name>
<sequence length="514" mass="59074">MSYITRVKTTGITSNSTSTKGIRMMRANSGKGISDIPIFERNARSARNARSEGVNIANKCNNDIKLKSKYSDFIFFGCWNNIDCDKEYIYRDIVLDYIHKNESIIRQLYIAGDNWYTNKKKINKKNFKVYLTDILMRGYDKLYAMKKEIYIAVGNHDEDKDSNITNPKLQNDCNINTQKYYLKQIKDKAAGLTGAIAEPSLDALYNIAKEGKLTDNYLCKNGVYIYVDNIGVRYNNGNIVIIINTNKFDNYDEGLVYLQSIMLVIDQVKEAQMNNESNEQIFVMGHIPLFSFKKDKKGNDEIKVQDIDKNDHKFRRIILGLFNIFVDNNIIYICADTHNFSILRIKCNDDDNRVLIQITAGSGGADPDLLSTEYINIPMPIIKIKDNIDDNKFKIFGYALNSYGYVKIKTNHDNIDVCYKQIIKDAADETDKYLFNMGSGSGSHARSISTKINEITYRINRGDKELGVKEYINPNVIMNIYKNTEICKKNEKQKYGYITSLDRKTACYMKKGKE</sequence>
<dbReference type="AlphaFoldDB" id="A0A6C0LDR8"/>
<dbReference type="InterPro" id="IPR029052">
    <property type="entry name" value="Metallo-depent_PP-like"/>
</dbReference>
<organism evidence="1">
    <name type="scientific">viral metagenome</name>
    <dbReference type="NCBI Taxonomy" id="1070528"/>
    <lineage>
        <taxon>unclassified sequences</taxon>
        <taxon>metagenomes</taxon>
        <taxon>organismal metagenomes</taxon>
    </lineage>
</organism>